<accession>X0WWG6</accession>
<proteinExistence type="predicted"/>
<evidence type="ECO:0000313" key="1">
    <source>
        <dbReference type="EMBL" id="GAG35010.1"/>
    </source>
</evidence>
<protein>
    <submittedName>
        <fullName evidence="1">Uncharacterized protein</fullName>
    </submittedName>
</protein>
<dbReference type="EMBL" id="BARS01041693">
    <property type="protein sequence ID" value="GAG35010.1"/>
    <property type="molecule type" value="Genomic_DNA"/>
</dbReference>
<reference evidence="1" key="1">
    <citation type="journal article" date="2014" name="Front. Microbiol.">
        <title>High frequency of phylogenetically diverse reductive dehalogenase-homologous genes in deep subseafloor sedimentary metagenomes.</title>
        <authorList>
            <person name="Kawai M."/>
            <person name="Futagami T."/>
            <person name="Toyoda A."/>
            <person name="Takaki Y."/>
            <person name="Nishi S."/>
            <person name="Hori S."/>
            <person name="Arai W."/>
            <person name="Tsubouchi T."/>
            <person name="Morono Y."/>
            <person name="Uchiyama I."/>
            <person name="Ito T."/>
            <person name="Fujiyama A."/>
            <person name="Inagaki F."/>
            <person name="Takami H."/>
        </authorList>
    </citation>
    <scope>NUCLEOTIDE SEQUENCE</scope>
    <source>
        <strain evidence="1">Expedition CK06-06</strain>
    </source>
</reference>
<feature type="non-terminal residue" evidence="1">
    <location>
        <position position="37"/>
    </location>
</feature>
<name>X0WWG6_9ZZZZ</name>
<organism evidence="1">
    <name type="scientific">marine sediment metagenome</name>
    <dbReference type="NCBI Taxonomy" id="412755"/>
    <lineage>
        <taxon>unclassified sequences</taxon>
        <taxon>metagenomes</taxon>
        <taxon>ecological metagenomes</taxon>
    </lineage>
</organism>
<gene>
    <name evidence="1" type="ORF">S01H1_63367</name>
</gene>
<comment type="caution">
    <text evidence="1">The sequence shown here is derived from an EMBL/GenBank/DDBJ whole genome shotgun (WGS) entry which is preliminary data.</text>
</comment>
<dbReference type="AlphaFoldDB" id="X0WWG6"/>
<sequence length="37" mass="4140">MNCSFIDTGIPSTGKIINWDMNDTTNPIAMFNPDSYN</sequence>